<sequence length="210" mass="22186">MPSPAATPQLTIPLTPVSHRSLRAPSDDLDLSFNYTRRRQPAFSFGSLFEGSTPGGPVASPWMGTHRQQVSFSDDMDLSVNYTRRRQPAFSFGSMFEGSTPRGPTASASSPRAGTHRRQVGFTSPTSAGARHHRVSFHSTVDAIGGDAEDSAGDGGASLQPTGWEFGGATPVSFVARSRSERSIGTSEWAAQPGTPGSDSVVLARTCDAE</sequence>
<feature type="region of interest" description="Disordered" evidence="1">
    <location>
        <begin position="1"/>
        <end position="27"/>
    </location>
</feature>
<evidence type="ECO:0000256" key="1">
    <source>
        <dbReference type="SAM" id="MobiDB-lite"/>
    </source>
</evidence>
<name>A0ABN9SKM4_9DINO</name>
<feature type="region of interest" description="Disordered" evidence="1">
    <location>
        <begin position="93"/>
        <end position="165"/>
    </location>
</feature>
<feature type="compositionally biased region" description="Polar residues" evidence="1">
    <location>
        <begin position="1"/>
        <end position="12"/>
    </location>
</feature>
<dbReference type="Proteomes" id="UP001189429">
    <property type="component" value="Unassembled WGS sequence"/>
</dbReference>
<dbReference type="EMBL" id="CAUYUJ010011658">
    <property type="protein sequence ID" value="CAK0832329.1"/>
    <property type="molecule type" value="Genomic_DNA"/>
</dbReference>
<feature type="region of interest" description="Disordered" evidence="1">
    <location>
        <begin position="178"/>
        <end position="210"/>
    </location>
</feature>
<evidence type="ECO:0000313" key="3">
    <source>
        <dbReference type="Proteomes" id="UP001189429"/>
    </source>
</evidence>
<evidence type="ECO:0000313" key="2">
    <source>
        <dbReference type="EMBL" id="CAK0832329.1"/>
    </source>
</evidence>
<gene>
    <name evidence="2" type="ORF">PCOR1329_LOCUS30378</name>
</gene>
<keyword evidence="3" id="KW-1185">Reference proteome</keyword>
<organism evidence="2 3">
    <name type="scientific">Prorocentrum cordatum</name>
    <dbReference type="NCBI Taxonomy" id="2364126"/>
    <lineage>
        <taxon>Eukaryota</taxon>
        <taxon>Sar</taxon>
        <taxon>Alveolata</taxon>
        <taxon>Dinophyceae</taxon>
        <taxon>Prorocentrales</taxon>
        <taxon>Prorocentraceae</taxon>
        <taxon>Prorocentrum</taxon>
    </lineage>
</organism>
<accession>A0ABN9SKM4</accession>
<protein>
    <submittedName>
        <fullName evidence="2">Uncharacterized protein</fullName>
    </submittedName>
</protein>
<proteinExistence type="predicted"/>
<reference evidence="2" key="1">
    <citation type="submission" date="2023-10" db="EMBL/GenBank/DDBJ databases">
        <authorList>
            <person name="Chen Y."/>
            <person name="Shah S."/>
            <person name="Dougan E. K."/>
            <person name="Thang M."/>
            <person name="Chan C."/>
        </authorList>
    </citation>
    <scope>NUCLEOTIDE SEQUENCE [LARGE SCALE GENOMIC DNA]</scope>
</reference>
<feature type="non-terminal residue" evidence="2">
    <location>
        <position position="210"/>
    </location>
</feature>
<comment type="caution">
    <text evidence="2">The sequence shown here is derived from an EMBL/GenBank/DDBJ whole genome shotgun (WGS) entry which is preliminary data.</text>
</comment>